<dbReference type="GO" id="GO:0005840">
    <property type="term" value="C:ribosome"/>
    <property type="evidence" value="ECO:0007669"/>
    <property type="project" value="UniProtKB-KW"/>
</dbReference>
<keyword evidence="1" id="KW-0150">Chloroplast</keyword>
<accession>A0A4D6EVY2</accession>
<dbReference type="InterPro" id="IPR012340">
    <property type="entry name" value="NA-bd_OB-fold"/>
</dbReference>
<dbReference type="SUPFAM" id="SSF50249">
    <property type="entry name" value="Nucleic acid-binding proteins"/>
    <property type="match status" value="1"/>
</dbReference>
<proteinExistence type="predicted"/>
<protein>
    <submittedName>
        <fullName evidence="1">Ribosomal protein S12</fullName>
    </submittedName>
</protein>
<dbReference type="AlphaFoldDB" id="A0A4D6EVY2"/>
<organism evidence="1">
    <name type="scientific">Abies chensiensis</name>
    <dbReference type="NCBI Taxonomy" id="425836"/>
    <lineage>
        <taxon>Eukaryota</taxon>
        <taxon>Viridiplantae</taxon>
        <taxon>Streptophyta</taxon>
        <taxon>Embryophyta</taxon>
        <taxon>Tracheophyta</taxon>
        <taxon>Spermatophyta</taxon>
        <taxon>Pinopsida</taxon>
        <taxon>Pinidae</taxon>
        <taxon>Conifers I</taxon>
        <taxon>Pinales</taxon>
        <taxon>Pinaceae</taxon>
        <taxon>Abies</taxon>
    </lineage>
</organism>
<evidence type="ECO:0000313" key="1">
    <source>
        <dbReference type="EMBL" id="QCA41741.1"/>
    </source>
</evidence>
<keyword evidence="1" id="KW-0934">Plastid</keyword>
<geneLocation type="chloroplast" evidence="1"/>
<dbReference type="EMBL" id="MH510244">
    <property type="protein sequence ID" value="QCA41741.1"/>
    <property type="molecule type" value="Genomic_DNA"/>
</dbReference>
<name>A0A4D6EVY2_9CONI</name>
<sequence length="46" mass="5388">MPTIQQLIRNARQPIENRKKSPALRGCPQRRGVCARVYVRLVWIKS</sequence>
<keyword evidence="1" id="KW-0687">Ribonucleoprotein</keyword>
<reference evidence="1" key="1">
    <citation type="journal article" date="2018" name="Mitochondrial DNA Part B Resour">
        <title>The complete chloroplast genome sequence of Abies chensiensis (Pinaceae: Abietoideae), an endangered species endemic to China.</title>
        <authorList>
            <person name="Li W."/>
            <person name="Chen C."/>
            <person name="Bai G."/>
            <person name="Li B."/>
            <person name="Chen H."/>
            <person name="Zhou Y."/>
            <person name="Li S."/>
        </authorList>
    </citation>
    <scope>NUCLEOTIDE SEQUENCE</scope>
</reference>
<dbReference type="Gene3D" id="2.40.50.140">
    <property type="entry name" value="Nucleic acid-binding proteins"/>
    <property type="match status" value="1"/>
</dbReference>
<gene>
    <name evidence="1" type="primary">rps12</name>
</gene>
<keyword evidence="1" id="KW-0689">Ribosomal protein</keyword>